<comment type="similarity">
    <text evidence="1">Belongs to the AHA1 family.</text>
</comment>
<comment type="caution">
    <text evidence="3">The sequence shown here is derived from an EMBL/GenBank/DDBJ whole genome shotgun (WGS) entry which is preliminary data.</text>
</comment>
<dbReference type="SMART" id="SM00418">
    <property type="entry name" value="HTH_ARSR"/>
    <property type="match status" value="1"/>
</dbReference>
<keyword evidence="4" id="KW-1185">Reference proteome</keyword>
<organism evidence="3 4">
    <name type="scientific">Streptosporangium oxazolinicum</name>
    <dbReference type="NCBI Taxonomy" id="909287"/>
    <lineage>
        <taxon>Bacteria</taxon>
        <taxon>Bacillati</taxon>
        <taxon>Actinomycetota</taxon>
        <taxon>Actinomycetes</taxon>
        <taxon>Streptosporangiales</taxon>
        <taxon>Streptosporangiaceae</taxon>
        <taxon>Streptosporangium</taxon>
    </lineage>
</organism>
<evidence type="ECO:0000313" key="4">
    <source>
        <dbReference type="Proteomes" id="UP001501251"/>
    </source>
</evidence>
<dbReference type="InterPro" id="IPR036390">
    <property type="entry name" value="WH_DNA-bd_sf"/>
</dbReference>
<proteinExistence type="inferred from homology"/>
<dbReference type="SUPFAM" id="SSF55961">
    <property type="entry name" value="Bet v1-like"/>
    <property type="match status" value="1"/>
</dbReference>
<dbReference type="PANTHER" id="PTHR38600">
    <property type="entry name" value="TRANSCRIPTIONAL REGULATORY PROTEIN"/>
    <property type="match status" value="1"/>
</dbReference>
<dbReference type="RefSeq" id="WP_344918784.1">
    <property type="nucleotide sequence ID" value="NZ_BAABAQ010000005.1"/>
</dbReference>
<dbReference type="Gene3D" id="1.10.10.10">
    <property type="entry name" value="Winged helix-like DNA-binding domain superfamily/Winged helix DNA-binding domain"/>
    <property type="match status" value="1"/>
</dbReference>
<accession>A0ABP8AXL7</accession>
<dbReference type="Gene3D" id="3.30.530.20">
    <property type="match status" value="1"/>
</dbReference>
<dbReference type="PRINTS" id="PR00778">
    <property type="entry name" value="HTHARSR"/>
</dbReference>
<dbReference type="Pfam" id="PF08327">
    <property type="entry name" value="AHSA1"/>
    <property type="match status" value="1"/>
</dbReference>
<dbReference type="PROSITE" id="PS50987">
    <property type="entry name" value="HTH_ARSR_2"/>
    <property type="match status" value="1"/>
</dbReference>
<dbReference type="InterPro" id="IPR001845">
    <property type="entry name" value="HTH_ArsR_DNA-bd_dom"/>
</dbReference>
<dbReference type="EMBL" id="BAABAQ010000005">
    <property type="protein sequence ID" value="GAA4192207.1"/>
    <property type="molecule type" value="Genomic_DNA"/>
</dbReference>
<reference evidence="4" key="1">
    <citation type="journal article" date="2019" name="Int. J. Syst. Evol. Microbiol.">
        <title>The Global Catalogue of Microorganisms (GCM) 10K type strain sequencing project: providing services to taxonomists for standard genome sequencing and annotation.</title>
        <authorList>
            <consortium name="The Broad Institute Genomics Platform"/>
            <consortium name="The Broad Institute Genome Sequencing Center for Infectious Disease"/>
            <person name="Wu L."/>
            <person name="Ma J."/>
        </authorList>
    </citation>
    <scope>NUCLEOTIDE SEQUENCE [LARGE SCALE GENOMIC DNA]</scope>
    <source>
        <strain evidence="4">JCM 17388</strain>
    </source>
</reference>
<dbReference type="InterPro" id="IPR013538">
    <property type="entry name" value="ASHA1/2-like_C"/>
</dbReference>
<evidence type="ECO:0000259" key="2">
    <source>
        <dbReference type="PROSITE" id="PS50987"/>
    </source>
</evidence>
<sequence>MDAVFKALADASRRKLLDSLNRRNGQTLRELCAELDMTRQAVTKHLSVLEAAGLVETVRRGREKFHHLNAAPINEIADRWIGRYDRERARALADLKQALEGTDVSETSFVYVSYIKTTPDRLWEALTSPAFIGRYFGGGGPRSDWTPGAPIEWKISADGEFHDWGQRVLEAEPGKRLSYTWHNYEREVADLFGWSDEKLAELRKEPTSKITFEIEPVGGATVKLTVTHEGLVAGSEMIKGVSEGWPGILSNLKTLLESGETLPID</sequence>
<dbReference type="InterPro" id="IPR036388">
    <property type="entry name" value="WH-like_DNA-bd_sf"/>
</dbReference>
<dbReference type="CDD" id="cd00090">
    <property type="entry name" value="HTH_ARSR"/>
    <property type="match status" value="1"/>
</dbReference>
<protein>
    <submittedName>
        <fullName evidence="3">Metalloregulator ArsR/SmtB family transcription factor</fullName>
    </submittedName>
</protein>
<dbReference type="SUPFAM" id="SSF46785">
    <property type="entry name" value="Winged helix' DNA-binding domain"/>
    <property type="match status" value="1"/>
</dbReference>
<dbReference type="CDD" id="cd08893">
    <property type="entry name" value="SRPBCC_CalC_Aha1-like_GntR-HTH"/>
    <property type="match status" value="1"/>
</dbReference>
<dbReference type="InterPro" id="IPR011991">
    <property type="entry name" value="ArsR-like_HTH"/>
</dbReference>
<dbReference type="PANTHER" id="PTHR38600:SF1">
    <property type="entry name" value="TRANSCRIPTIONAL REGULATORY PROTEIN"/>
    <property type="match status" value="1"/>
</dbReference>
<dbReference type="Pfam" id="PF12840">
    <property type="entry name" value="HTH_20"/>
    <property type="match status" value="1"/>
</dbReference>
<name>A0ABP8AXL7_9ACTN</name>
<evidence type="ECO:0000313" key="3">
    <source>
        <dbReference type="EMBL" id="GAA4192207.1"/>
    </source>
</evidence>
<dbReference type="InterPro" id="IPR023393">
    <property type="entry name" value="START-like_dom_sf"/>
</dbReference>
<feature type="domain" description="HTH arsR-type" evidence="2">
    <location>
        <begin position="1"/>
        <end position="88"/>
    </location>
</feature>
<evidence type="ECO:0000256" key="1">
    <source>
        <dbReference type="ARBA" id="ARBA00006817"/>
    </source>
</evidence>
<gene>
    <name evidence="3" type="ORF">GCM10022252_33230</name>
</gene>
<dbReference type="Proteomes" id="UP001501251">
    <property type="component" value="Unassembled WGS sequence"/>
</dbReference>
<dbReference type="NCBIfam" id="NF033788">
    <property type="entry name" value="HTH_metalloreg"/>
    <property type="match status" value="1"/>
</dbReference>